<comment type="caution">
    <text evidence="9">The sequence shown here is derived from an EMBL/GenBank/DDBJ whole genome shotgun (WGS) entry which is preliminary data.</text>
</comment>
<feature type="transmembrane region" description="Helical" evidence="7">
    <location>
        <begin position="20"/>
        <end position="41"/>
    </location>
</feature>
<evidence type="ECO:0000256" key="3">
    <source>
        <dbReference type="ARBA" id="ARBA00022475"/>
    </source>
</evidence>
<accession>A0A644UXJ0</accession>
<evidence type="ECO:0000256" key="1">
    <source>
        <dbReference type="ARBA" id="ARBA00004651"/>
    </source>
</evidence>
<protein>
    <recommendedName>
        <fullName evidence="8">YetF C-terminal domain-containing protein</fullName>
    </recommendedName>
</protein>
<keyword evidence="5 7" id="KW-1133">Transmembrane helix</keyword>
<dbReference type="InterPro" id="IPR023090">
    <property type="entry name" value="UPF0702_alpha/beta_dom_sf"/>
</dbReference>
<dbReference type="PANTHER" id="PTHR34582:SF6">
    <property type="entry name" value="UPF0702 TRANSMEMBRANE PROTEIN YCAP"/>
    <property type="match status" value="1"/>
</dbReference>
<dbReference type="EMBL" id="VSSQ01000178">
    <property type="protein sequence ID" value="MPL83611.1"/>
    <property type="molecule type" value="Genomic_DNA"/>
</dbReference>
<evidence type="ECO:0000256" key="6">
    <source>
        <dbReference type="ARBA" id="ARBA00023136"/>
    </source>
</evidence>
<reference evidence="9" key="1">
    <citation type="submission" date="2019-08" db="EMBL/GenBank/DDBJ databases">
        <authorList>
            <person name="Kucharzyk K."/>
            <person name="Murdoch R.W."/>
            <person name="Higgins S."/>
            <person name="Loffler F."/>
        </authorList>
    </citation>
    <scope>NUCLEOTIDE SEQUENCE</scope>
</reference>
<feature type="domain" description="YetF C-terminal" evidence="8">
    <location>
        <begin position="99"/>
        <end position="229"/>
    </location>
</feature>
<evidence type="ECO:0000256" key="4">
    <source>
        <dbReference type="ARBA" id="ARBA00022692"/>
    </source>
</evidence>
<organism evidence="9">
    <name type="scientific">bioreactor metagenome</name>
    <dbReference type="NCBI Taxonomy" id="1076179"/>
    <lineage>
        <taxon>unclassified sequences</taxon>
        <taxon>metagenomes</taxon>
        <taxon>ecological metagenomes</taxon>
    </lineage>
</organism>
<dbReference type="Gene3D" id="3.30.240.20">
    <property type="entry name" value="bsu07140 like domains"/>
    <property type="match status" value="2"/>
</dbReference>
<sequence>MSQAYAFSSQNHRKELHDEIMLITAIRTLILYFFVITALRLMGKREIGQLQPFELVVILMISDLAAIPSEDVGIPLISGIIPMMVLVLMSISLSYLELKSEKARDILNGTPSILIERGRIVEHELVRNRLPLTDLVEELRMRSIPNIADVEFAILETNGQISVLPKSSKRPVTPEDLKLQPAYEGLPIVFIMDGILQESAFALSGKDRAWLDKQIKKHQLKGIEEVLFACLDSSDHLYLQGKERYTKKKQQA</sequence>
<feature type="transmembrane region" description="Helical" evidence="7">
    <location>
        <begin position="75"/>
        <end position="96"/>
    </location>
</feature>
<dbReference type="GO" id="GO:0005886">
    <property type="term" value="C:plasma membrane"/>
    <property type="evidence" value="ECO:0007669"/>
    <property type="project" value="UniProtKB-SubCell"/>
</dbReference>
<dbReference type="Pfam" id="PF04239">
    <property type="entry name" value="DUF421"/>
    <property type="match status" value="1"/>
</dbReference>
<gene>
    <name evidence="9" type="ORF">SDC9_29566</name>
</gene>
<comment type="similarity">
    <text evidence="2">Belongs to the UPF0702 family.</text>
</comment>
<proteinExistence type="inferred from homology"/>
<name>A0A644UXJ0_9ZZZZ</name>
<keyword evidence="6 7" id="KW-0472">Membrane</keyword>
<evidence type="ECO:0000259" key="8">
    <source>
        <dbReference type="Pfam" id="PF04239"/>
    </source>
</evidence>
<dbReference type="AlphaFoldDB" id="A0A644UXJ0"/>
<keyword evidence="4 7" id="KW-0812">Transmembrane</keyword>
<dbReference type="PANTHER" id="PTHR34582">
    <property type="entry name" value="UPF0702 TRANSMEMBRANE PROTEIN YCAP"/>
    <property type="match status" value="1"/>
</dbReference>
<evidence type="ECO:0000256" key="2">
    <source>
        <dbReference type="ARBA" id="ARBA00006448"/>
    </source>
</evidence>
<evidence type="ECO:0000256" key="7">
    <source>
        <dbReference type="SAM" id="Phobius"/>
    </source>
</evidence>
<keyword evidence="3" id="KW-1003">Cell membrane</keyword>
<comment type="subcellular location">
    <subcellularLocation>
        <location evidence="1">Cell membrane</location>
        <topology evidence="1">Multi-pass membrane protein</topology>
    </subcellularLocation>
</comment>
<evidence type="ECO:0000313" key="9">
    <source>
        <dbReference type="EMBL" id="MPL83611.1"/>
    </source>
</evidence>
<evidence type="ECO:0000256" key="5">
    <source>
        <dbReference type="ARBA" id="ARBA00022989"/>
    </source>
</evidence>
<dbReference type="InterPro" id="IPR007353">
    <property type="entry name" value="DUF421"/>
</dbReference>